<dbReference type="EMBL" id="QKNX01000002">
    <property type="protein sequence ID" value="TKR26184.1"/>
    <property type="molecule type" value="Genomic_DNA"/>
</dbReference>
<dbReference type="InterPro" id="IPR050571">
    <property type="entry name" value="Class-IV_PLP-Dep_Aminotrnsfr"/>
</dbReference>
<dbReference type="FunFam" id="3.20.10.10:FF:000002">
    <property type="entry name" value="D-alanine aminotransferase"/>
    <property type="match status" value="1"/>
</dbReference>
<dbReference type="Pfam" id="PF01063">
    <property type="entry name" value="Aminotran_4"/>
    <property type="match status" value="1"/>
</dbReference>
<keyword evidence="5" id="KW-1185">Reference proteome</keyword>
<dbReference type="PANTHER" id="PTHR42743">
    <property type="entry name" value="AMINO-ACID AMINOTRANSFERASE"/>
    <property type="match status" value="1"/>
</dbReference>
<dbReference type="Proteomes" id="UP000308037">
    <property type="component" value="Unassembled WGS sequence"/>
</dbReference>
<dbReference type="GO" id="GO:0046394">
    <property type="term" value="P:carboxylic acid biosynthetic process"/>
    <property type="evidence" value="ECO:0007669"/>
    <property type="project" value="UniProtKB-ARBA"/>
</dbReference>
<keyword evidence="4" id="KW-0032">Aminotransferase</keyword>
<reference evidence="4 5" key="1">
    <citation type="submission" date="2019-04" db="EMBL/GenBank/DDBJ databases">
        <title>Natronomonas sp. F20-122 a newhaloarchaeon isolated from a saline saltern of Isla Bacuta, Huelva, Spain.</title>
        <authorList>
            <person name="Duran-Viseras A."/>
            <person name="Sanchez-Porro C."/>
            <person name="Ventosa A."/>
        </authorList>
    </citation>
    <scope>NUCLEOTIDE SEQUENCE [LARGE SCALE GENOMIC DNA]</scope>
    <source>
        <strain evidence="4 5">F20-122</strain>
    </source>
</reference>
<evidence type="ECO:0000256" key="3">
    <source>
        <dbReference type="ARBA" id="ARBA00022898"/>
    </source>
</evidence>
<evidence type="ECO:0000256" key="2">
    <source>
        <dbReference type="ARBA" id="ARBA00009320"/>
    </source>
</evidence>
<organism evidence="4 5">
    <name type="scientific">Natronomonas salsuginis</name>
    <dbReference type="NCBI Taxonomy" id="2217661"/>
    <lineage>
        <taxon>Archaea</taxon>
        <taxon>Methanobacteriati</taxon>
        <taxon>Methanobacteriota</taxon>
        <taxon>Stenosarchaea group</taxon>
        <taxon>Halobacteria</taxon>
        <taxon>Halobacteriales</taxon>
        <taxon>Natronomonadaceae</taxon>
        <taxon>Natronomonas</taxon>
    </lineage>
</organism>
<comment type="similarity">
    <text evidence="2">Belongs to the class-IV pyridoxal-phosphate-dependent aminotransferase family.</text>
</comment>
<dbReference type="Gene3D" id="3.30.470.10">
    <property type="match status" value="1"/>
</dbReference>
<name>A0A4U5JBH0_9EURY</name>
<dbReference type="Gene3D" id="3.20.10.10">
    <property type="entry name" value="D-amino Acid Aminotransferase, subunit A, domain 2"/>
    <property type="match status" value="1"/>
</dbReference>
<dbReference type="SUPFAM" id="SSF56752">
    <property type="entry name" value="D-aminoacid aminotransferase-like PLP-dependent enzymes"/>
    <property type="match status" value="1"/>
</dbReference>
<gene>
    <name evidence="4" type="ORF">DM868_06735</name>
</gene>
<dbReference type="InterPro" id="IPR001544">
    <property type="entry name" value="Aminotrans_IV"/>
</dbReference>
<dbReference type="InterPro" id="IPR043131">
    <property type="entry name" value="BCAT-like_N"/>
</dbReference>
<comment type="cofactor">
    <cofactor evidence="1">
        <name>pyridoxal 5'-phosphate</name>
        <dbReference type="ChEBI" id="CHEBI:597326"/>
    </cofactor>
</comment>
<protein>
    <submittedName>
        <fullName evidence="4">Branched-chain amino acid aminotransferase</fullName>
        <ecNumber evidence="4">2.6.1.42</ecNumber>
    </submittedName>
</protein>
<evidence type="ECO:0000313" key="5">
    <source>
        <dbReference type="Proteomes" id="UP000308037"/>
    </source>
</evidence>
<dbReference type="PANTHER" id="PTHR42743:SF11">
    <property type="entry name" value="AMINODEOXYCHORISMATE LYASE"/>
    <property type="match status" value="1"/>
</dbReference>
<dbReference type="AlphaFoldDB" id="A0A4U5JBH0"/>
<comment type="caution">
    <text evidence="4">The sequence shown here is derived from an EMBL/GenBank/DDBJ whole genome shotgun (WGS) entry which is preliminary data.</text>
</comment>
<keyword evidence="4" id="KW-0808">Transferase</keyword>
<dbReference type="InterPro" id="IPR036038">
    <property type="entry name" value="Aminotransferase-like"/>
</dbReference>
<evidence type="ECO:0000256" key="1">
    <source>
        <dbReference type="ARBA" id="ARBA00001933"/>
    </source>
</evidence>
<dbReference type="InterPro" id="IPR043132">
    <property type="entry name" value="BCAT-like_C"/>
</dbReference>
<keyword evidence="3" id="KW-0663">Pyridoxal phosphate</keyword>
<dbReference type="GO" id="GO:0004084">
    <property type="term" value="F:branched-chain-amino-acid transaminase activity"/>
    <property type="evidence" value="ECO:0007669"/>
    <property type="project" value="UniProtKB-EC"/>
</dbReference>
<dbReference type="EC" id="2.6.1.42" evidence="4"/>
<accession>A0A4U5JBH0</accession>
<evidence type="ECO:0000313" key="4">
    <source>
        <dbReference type="EMBL" id="TKR26184.1"/>
    </source>
</evidence>
<proteinExistence type="inferred from homology"/>
<sequence>MSEFADSWQETWVNINGEYVKGPEATVSVLDWSFVYGDGVFEGVSVVDGRILKLDEHVDRLYRSAKRARFGLEDAISREEMAERWLDTARKNEIDTGYLRPLVSRGEGPMGISNHGEVDGPNVYVIPQLHRSSGFKTLSSARARLSSIRSPSPVVRDPRVKANHYMPNILAKMEIADTDASVPIRLDDDGYVTEAAAANVFVVNGDTVLTPDDQQILSGTTRAALLDLLEADDRWEAEVTGLTPYDLYTADELFVTGSIGGVKAITHLNGDPIGAGEAGPVAAAMNEMLVDHLIENGTPLE</sequence>
<dbReference type="GO" id="GO:0008652">
    <property type="term" value="P:amino acid biosynthetic process"/>
    <property type="evidence" value="ECO:0007669"/>
    <property type="project" value="UniProtKB-ARBA"/>
</dbReference>
<dbReference type="OrthoDB" id="6469at2157"/>
<dbReference type="RefSeq" id="WP_137276100.1">
    <property type="nucleotide sequence ID" value="NZ_QKNX01000002.1"/>
</dbReference>